<dbReference type="InterPro" id="IPR039558">
    <property type="entry name" value="TPA1/OFD1_N"/>
</dbReference>
<dbReference type="InterPro" id="IPR006620">
    <property type="entry name" value="Pro_4_hyd_alph"/>
</dbReference>
<evidence type="ECO:0000256" key="6">
    <source>
        <dbReference type="ARBA" id="ARBA00023004"/>
    </source>
</evidence>
<dbReference type="OrthoDB" id="9783171at2"/>
<keyword evidence="4" id="KW-0223">Dioxygenase</keyword>
<organism evidence="8 9">
    <name type="scientific">Alteromonas marina</name>
    <dbReference type="NCBI Taxonomy" id="203795"/>
    <lineage>
        <taxon>Bacteria</taxon>
        <taxon>Pseudomonadati</taxon>
        <taxon>Pseudomonadota</taxon>
        <taxon>Gammaproteobacteria</taxon>
        <taxon>Alteromonadales</taxon>
        <taxon>Alteromonadaceae</taxon>
        <taxon>Alteromonas/Salinimonas group</taxon>
        <taxon>Alteromonas</taxon>
    </lineage>
</organism>
<evidence type="ECO:0000256" key="3">
    <source>
        <dbReference type="ARBA" id="ARBA00022896"/>
    </source>
</evidence>
<name>A0A0B3XXZ3_9ALTE</name>
<evidence type="ECO:0000256" key="1">
    <source>
        <dbReference type="ARBA" id="ARBA00001961"/>
    </source>
</evidence>
<dbReference type="Proteomes" id="UP000031197">
    <property type="component" value="Unassembled WGS sequence"/>
</dbReference>
<reference evidence="8 9" key="1">
    <citation type="submission" date="2014-12" db="EMBL/GenBank/DDBJ databases">
        <title>Genome sequencing of Alteromonas marina AD001.</title>
        <authorList>
            <person name="Adrian T.G.S."/>
            <person name="Chan K.G."/>
        </authorList>
    </citation>
    <scope>NUCLEOTIDE SEQUENCE [LARGE SCALE GENOMIC DNA]</scope>
    <source>
        <strain evidence="8 9">AD001</strain>
    </source>
</reference>
<keyword evidence="2" id="KW-0479">Metal-binding</keyword>
<sequence length="232" mass="27016">MKNFWNKDLNFDEIKSNFAKDGKVRVNKVLDFEFAALSFQALNERVEFDTAMFVDGKNAVMSKKEWTELEDTQRQQIYFNLMENAAMGNGFSYGRKYITAEEKDPFLLNFYKIVNSKELLDVVSNITGINDINYASMQATKYIPGQFLTRHRDDVQSEGRKLAYVFNLSPEWHPDWGGLLQFFKEDGETLESWTPSFNTLSLFDVKHIHSVTYLTPFAKKPRYALTGWFGTR</sequence>
<comment type="cofactor">
    <cofactor evidence="1">
        <name>L-ascorbate</name>
        <dbReference type="ChEBI" id="CHEBI:38290"/>
    </cofactor>
</comment>
<dbReference type="GO" id="GO:0006449">
    <property type="term" value="P:regulation of translational termination"/>
    <property type="evidence" value="ECO:0007669"/>
    <property type="project" value="TreeGrafter"/>
</dbReference>
<comment type="caution">
    <text evidence="8">The sequence shown here is derived from an EMBL/GenBank/DDBJ whole genome shotgun (WGS) entry which is preliminary data.</text>
</comment>
<dbReference type="GO" id="GO:0005737">
    <property type="term" value="C:cytoplasm"/>
    <property type="evidence" value="ECO:0007669"/>
    <property type="project" value="TreeGrafter"/>
</dbReference>
<evidence type="ECO:0000256" key="5">
    <source>
        <dbReference type="ARBA" id="ARBA00023002"/>
    </source>
</evidence>
<dbReference type="Gene3D" id="2.60.120.620">
    <property type="entry name" value="q2cbj1_9rhob like domain"/>
    <property type="match status" value="1"/>
</dbReference>
<dbReference type="Pfam" id="PF13661">
    <property type="entry name" value="2OG-FeII_Oxy_4"/>
    <property type="match status" value="1"/>
</dbReference>
<protein>
    <recommendedName>
        <fullName evidence="7">Fe2OG dioxygenase domain-containing protein</fullName>
    </recommendedName>
</protein>
<keyword evidence="3" id="KW-0847">Vitamin C</keyword>
<gene>
    <name evidence="8" type="ORF">RJ41_16110</name>
</gene>
<evidence type="ECO:0000259" key="7">
    <source>
        <dbReference type="PROSITE" id="PS51471"/>
    </source>
</evidence>
<proteinExistence type="predicted"/>
<dbReference type="EMBL" id="JWLW01000066">
    <property type="protein sequence ID" value="KHT44403.1"/>
    <property type="molecule type" value="Genomic_DNA"/>
</dbReference>
<dbReference type="SMART" id="SM00702">
    <property type="entry name" value="P4Hc"/>
    <property type="match status" value="1"/>
</dbReference>
<dbReference type="GO" id="GO:0005506">
    <property type="term" value="F:iron ion binding"/>
    <property type="evidence" value="ECO:0007669"/>
    <property type="project" value="InterPro"/>
</dbReference>
<feature type="domain" description="Fe2OG dioxygenase" evidence="7">
    <location>
        <begin position="133"/>
        <end position="231"/>
    </location>
</feature>
<accession>A0A0B3XXZ3</accession>
<dbReference type="RefSeq" id="WP_039222957.1">
    <property type="nucleotide sequence ID" value="NZ_JWLW01000066.1"/>
</dbReference>
<evidence type="ECO:0000313" key="8">
    <source>
        <dbReference type="EMBL" id="KHT44403.1"/>
    </source>
</evidence>
<dbReference type="PANTHER" id="PTHR12117">
    <property type="entry name" value="HISTONE ACETYLTRANSFERASE COMPLEX"/>
    <property type="match status" value="1"/>
</dbReference>
<dbReference type="InterPro" id="IPR051842">
    <property type="entry name" value="uS12_prolyl_hydroxylase"/>
</dbReference>
<dbReference type="AlphaFoldDB" id="A0A0B3XXZ3"/>
<evidence type="ECO:0000256" key="4">
    <source>
        <dbReference type="ARBA" id="ARBA00022964"/>
    </source>
</evidence>
<dbReference type="PANTHER" id="PTHR12117:SF0">
    <property type="entry name" value="PROLYL 3-HYDROXYLASE OGFOD1"/>
    <property type="match status" value="1"/>
</dbReference>
<evidence type="ECO:0000256" key="2">
    <source>
        <dbReference type="ARBA" id="ARBA00022723"/>
    </source>
</evidence>
<keyword evidence="5" id="KW-0560">Oxidoreductase</keyword>
<keyword evidence="6" id="KW-0408">Iron</keyword>
<keyword evidence="9" id="KW-1185">Reference proteome</keyword>
<dbReference type="InterPro" id="IPR005123">
    <property type="entry name" value="Oxoglu/Fe-dep_dioxygenase_dom"/>
</dbReference>
<dbReference type="GO" id="GO:0031543">
    <property type="term" value="F:peptidyl-proline dioxygenase activity"/>
    <property type="evidence" value="ECO:0007669"/>
    <property type="project" value="TreeGrafter"/>
</dbReference>
<evidence type="ECO:0000313" key="9">
    <source>
        <dbReference type="Proteomes" id="UP000031197"/>
    </source>
</evidence>
<dbReference type="PROSITE" id="PS51471">
    <property type="entry name" value="FE2OG_OXY"/>
    <property type="match status" value="1"/>
</dbReference>
<dbReference type="GO" id="GO:0031418">
    <property type="term" value="F:L-ascorbic acid binding"/>
    <property type="evidence" value="ECO:0007669"/>
    <property type="project" value="UniProtKB-KW"/>
</dbReference>